<dbReference type="EMBL" id="LAZR01055004">
    <property type="protein sequence ID" value="KKK77332.1"/>
    <property type="molecule type" value="Genomic_DNA"/>
</dbReference>
<reference evidence="1" key="1">
    <citation type="journal article" date="2015" name="Nature">
        <title>Complex archaea that bridge the gap between prokaryotes and eukaryotes.</title>
        <authorList>
            <person name="Spang A."/>
            <person name="Saw J.H."/>
            <person name="Jorgensen S.L."/>
            <person name="Zaremba-Niedzwiedzka K."/>
            <person name="Martijn J."/>
            <person name="Lind A.E."/>
            <person name="van Eijk R."/>
            <person name="Schleper C."/>
            <person name="Guy L."/>
            <person name="Ettema T.J."/>
        </authorList>
    </citation>
    <scope>NUCLEOTIDE SEQUENCE</scope>
</reference>
<organism evidence="1">
    <name type="scientific">marine sediment metagenome</name>
    <dbReference type="NCBI Taxonomy" id="412755"/>
    <lineage>
        <taxon>unclassified sequences</taxon>
        <taxon>metagenomes</taxon>
        <taxon>ecological metagenomes</taxon>
    </lineage>
</organism>
<gene>
    <name evidence="1" type="ORF">LCGC14_2854670</name>
</gene>
<comment type="caution">
    <text evidence="1">The sequence shown here is derived from an EMBL/GenBank/DDBJ whole genome shotgun (WGS) entry which is preliminary data.</text>
</comment>
<proteinExistence type="predicted"/>
<protein>
    <submittedName>
        <fullName evidence="1">Uncharacterized protein</fullName>
    </submittedName>
</protein>
<dbReference type="AlphaFoldDB" id="A0A0F8Y7A4"/>
<name>A0A0F8Y7A4_9ZZZZ</name>
<sequence length="66" mass="7717">MDEEAVKGAYRAAAATIRVQEERVQRVIMLEEQVDRLRKQYERSEFRILGEMDIPMSDKGEEDGKD</sequence>
<evidence type="ECO:0000313" key="1">
    <source>
        <dbReference type="EMBL" id="KKK77332.1"/>
    </source>
</evidence>
<accession>A0A0F8Y7A4</accession>